<dbReference type="InterPro" id="IPR036388">
    <property type="entry name" value="WH-like_DNA-bd_sf"/>
</dbReference>
<protein>
    <submittedName>
        <fullName evidence="2">MarR family transcriptional regulator</fullName>
    </submittedName>
</protein>
<proteinExistence type="predicted"/>
<dbReference type="InterPro" id="IPR036390">
    <property type="entry name" value="WH_DNA-bd_sf"/>
</dbReference>
<comment type="caution">
    <text evidence="2">The sequence shown here is derived from an EMBL/GenBank/DDBJ whole genome shotgun (WGS) entry which is preliminary data.</text>
</comment>
<evidence type="ECO:0000259" key="1">
    <source>
        <dbReference type="SMART" id="SM00347"/>
    </source>
</evidence>
<dbReference type="Gene3D" id="1.10.10.10">
    <property type="entry name" value="Winged helix-like DNA-binding domain superfamily/Winged helix DNA-binding domain"/>
    <property type="match status" value="1"/>
</dbReference>
<evidence type="ECO:0000313" key="2">
    <source>
        <dbReference type="EMBL" id="RMB57247.1"/>
    </source>
</evidence>
<dbReference type="EMBL" id="REFW01000007">
    <property type="protein sequence ID" value="RMB57247.1"/>
    <property type="molecule type" value="Genomic_DNA"/>
</dbReference>
<dbReference type="InterPro" id="IPR000835">
    <property type="entry name" value="HTH_MarR-typ"/>
</dbReference>
<dbReference type="SUPFAM" id="SSF46785">
    <property type="entry name" value="Winged helix' DNA-binding domain"/>
    <property type="match status" value="1"/>
</dbReference>
<dbReference type="AlphaFoldDB" id="A0A3M0FZA2"/>
<name>A0A3M0FZA2_9ACTN</name>
<keyword evidence="3" id="KW-1185">Reference proteome</keyword>
<gene>
    <name evidence="2" type="ORF">EAX62_16025</name>
</gene>
<dbReference type="Proteomes" id="UP000275256">
    <property type="component" value="Unassembled WGS sequence"/>
</dbReference>
<accession>A0A3M0FZA2</accession>
<dbReference type="Pfam" id="PF12802">
    <property type="entry name" value="MarR_2"/>
    <property type="match status" value="1"/>
</dbReference>
<dbReference type="SMART" id="SM00347">
    <property type="entry name" value="HTH_MARR"/>
    <property type="match status" value="1"/>
</dbReference>
<organism evidence="2 3">
    <name type="scientific">Tessaracoccus antarcticus</name>
    <dbReference type="NCBI Taxonomy" id="2479848"/>
    <lineage>
        <taxon>Bacteria</taxon>
        <taxon>Bacillati</taxon>
        <taxon>Actinomycetota</taxon>
        <taxon>Actinomycetes</taxon>
        <taxon>Propionibacteriales</taxon>
        <taxon>Propionibacteriaceae</taxon>
        <taxon>Tessaracoccus</taxon>
    </lineage>
</organism>
<reference evidence="2 3" key="1">
    <citation type="submission" date="2018-10" db="EMBL/GenBank/DDBJ databases">
        <title>Tessaracoccus antarcticuss sp. nov., isolated from sediment.</title>
        <authorList>
            <person name="Zhou L.Y."/>
            <person name="Du Z.J."/>
        </authorList>
    </citation>
    <scope>NUCLEOTIDE SEQUENCE [LARGE SCALE GENOMIC DNA]</scope>
    <source>
        <strain evidence="2 3">JDX10</strain>
    </source>
</reference>
<dbReference type="GO" id="GO:0003700">
    <property type="term" value="F:DNA-binding transcription factor activity"/>
    <property type="evidence" value="ECO:0007669"/>
    <property type="project" value="InterPro"/>
</dbReference>
<evidence type="ECO:0000313" key="3">
    <source>
        <dbReference type="Proteomes" id="UP000275256"/>
    </source>
</evidence>
<feature type="domain" description="HTH marR-type" evidence="1">
    <location>
        <begin position="26"/>
        <end position="127"/>
    </location>
</feature>
<sequence>MDENGPSLVAIDRALIDLRRFVAAPPMVGQHGHRVELSTLLVLDGLDPQGESVQDIAERLDVAASTASRFVTRAAEAGMVTRTPAWHDARHTLVAPTPDGVAFPKRAAEHRLRHLAAILTTWDAADMDIFANALTRFATQATQPKCRLPSEY</sequence>